<dbReference type="Gene3D" id="3.40.50.720">
    <property type="entry name" value="NAD(P)-binding Rossmann-like Domain"/>
    <property type="match status" value="1"/>
</dbReference>
<dbReference type="InterPro" id="IPR020843">
    <property type="entry name" value="ER"/>
</dbReference>
<dbReference type="Pfam" id="PF00107">
    <property type="entry name" value="ADH_zinc_N"/>
    <property type="match status" value="1"/>
</dbReference>
<dbReference type="EMBL" id="KE145371">
    <property type="protein sequence ID" value="EPE25514.1"/>
    <property type="molecule type" value="Genomic_DNA"/>
</dbReference>
<dbReference type="AlphaFoldDB" id="S3CJU7"/>
<evidence type="ECO:0000313" key="9">
    <source>
        <dbReference type="EMBL" id="EPE25514.1"/>
    </source>
</evidence>
<dbReference type="Pfam" id="PF08240">
    <property type="entry name" value="ADH_N"/>
    <property type="match status" value="1"/>
</dbReference>
<dbReference type="InterPro" id="IPR013149">
    <property type="entry name" value="ADH-like_C"/>
</dbReference>
<dbReference type="RefSeq" id="XP_008086833.1">
    <property type="nucleotide sequence ID" value="XM_008088642.1"/>
</dbReference>
<accession>S3CJU7</accession>
<feature type="region of interest" description="Disordered" evidence="7">
    <location>
        <begin position="1"/>
        <end position="29"/>
    </location>
</feature>
<sequence length="357" mass="38067">MPSSTNGHLPDTIKAAQYSPKSNSLSVNEVPLPKPGKDQLLIKVASASLCHSDLMLLEPNEAGIVLGDGRPVTIGHEATGTIVSVPESCTNPTLKVGAKIGFLCPENCCYECDGCQIHNAWCKDGKTTMGGFGHDGFFAEYATSHWRNAIVLPENLDLYEAAPLFCAGVTSWQGVTGAEINPGEWMAIVGCGGLGHLGIQYAKALGYKVVAIDLVDSQLEEAKASGADHTFNPKNDRDYLSKVKELTGGGCHAAVNYTNSTMAYDSTPGLLRIGGIMMVVGIPQKGVTLNALDVALGKYRIKGASNSVPQKMGPCIEFSAKHNIRPHVTFHKLDQINEMVETMHAGKARGRLAVKFE</sequence>
<keyword evidence="4" id="KW-0862">Zinc</keyword>
<dbReference type="PANTHER" id="PTHR42940:SF8">
    <property type="entry name" value="VACUOLAR PROTEIN SORTING-ASSOCIATED PROTEIN 11"/>
    <property type="match status" value="1"/>
</dbReference>
<proteinExistence type="inferred from homology"/>
<dbReference type="InterPro" id="IPR036291">
    <property type="entry name" value="NAD(P)-bd_dom_sf"/>
</dbReference>
<dbReference type="GeneID" id="19460484"/>
<keyword evidence="3" id="KW-0479">Metal-binding</keyword>
<comment type="similarity">
    <text evidence="2">Belongs to the zinc-containing alcohol dehydrogenase family.</text>
</comment>
<evidence type="ECO:0000256" key="4">
    <source>
        <dbReference type="ARBA" id="ARBA00022833"/>
    </source>
</evidence>
<dbReference type="FunFam" id="3.40.50.720:FF:000039">
    <property type="entry name" value="Alcohol dehydrogenase AdhP"/>
    <property type="match status" value="1"/>
</dbReference>
<dbReference type="OrthoDB" id="256333at2759"/>
<keyword evidence="6" id="KW-0520">NAD</keyword>
<dbReference type="Gene3D" id="3.90.180.10">
    <property type="entry name" value="Medium-chain alcohol dehydrogenases, catalytic domain"/>
    <property type="match status" value="1"/>
</dbReference>
<dbReference type="eggNOG" id="KOG0023">
    <property type="taxonomic scope" value="Eukaryota"/>
</dbReference>
<protein>
    <submittedName>
        <fullName evidence="9">NAD(P)-binding Rossmann-fold containing protein</fullName>
    </submittedName>
</protein>
<dbReference type="KEGG" id="glz:GLAREA_01426"/>
<dbReference type="GO" id="GO:0046872">
    <property type="term" value="F:metal ion binding"/>
    <property type="evidence" value="ECO:0007669"/>
    <property type="project" value="UniProtKB-KW"/>
</dbReference>
<dbReference type="OMA" id="YDDCPAI"/>
<dbReference type="GO" id="GO:0004022">
    <property type="term" value="F:alcohol dehydrogenase (NAD+) activity"/>
    <property type="evidence" value="ECO:0007669"/>
    <property type="project" value="TreeGrafter"/>
</dbReference>
<dbReference type="STRING" id="1116229.S3CJU7"/>
<evidence type="ECO:0000256" key="7">
    <source>
        <dbReference type="SAM" id="MobiDB-lite"/>
    </source>
</evidence>
<evidence type="ECO:0000256" key="6">
    <source>
        <dbReference type="ARBA" id="ARBA00023027"/>
    </source>
</evidence>
<keyword evidence="10" id="KW-1185">Reference proteome</keyword>
<evidence type="ECO:0000256" key="5">
    <source>
        <dbReference type="ARBA" id="ARBA00023002"/>
    </source>
</evidence>
<dbReference type="Proteomes" id="UP000016922">
    <property type="component" value="Unassembled WGS sequence"/>
</dbReference>
<dbReference type="HOGENOM" id="CLU_026673_20_1_1"/>
<dbReference type="SUPFAM" id="SSF50129">
    <property type="entry name" value="GroES-like"/>
    <property type="match status" value="1"/>
</dbReference>
<evidence type="ECO:0000256" key="3">
    <source>
        <dbReference type="ARBA" id="ARBA00022723"/>
    </source>
</evidence>
<gene>
    <name evidence="9" type="ORF">GLAREA_01426</name>
</gene>
<comment type="cofactor">
    <cofactor evidence="1">
        <name>Zn(2+)</name>
        <dbReference type="ChEBI" id="CHEBI:29105"/>
    </cofactor>
</comment>
<dbReference type="GO" id="GO:0005737">
    <property type="term" value="C:cytoplasm"/>
    <property type="evidence" value="ECO:0007669"/>
    <property type="project" value="TreeGrafter"/>
</dbReference>
<dbReference type="PANTHER" id="PTHR42940">
    <property type="entry name" value="ALCOHOL DEHYDROGENASE 1-RELATED"/>
    <property type="match status" value="1"/>
</dbReference>
<dbReference type="SUPFAM" id="SSF51735">
    <property type="entry name" value="NAD(P)-binding Rossmann-fold domains"/>
    <property type="match status" value="1"/>
</dbReference>
<name>S3CJU7_GLAL2</name>
<evidence type="ECO:0000313" key="10">
    <source>
        <dbReference type="Proteomes" id="UP000016922"/>
    </source>
</evidence>
<feature type="domain" description="Enoyl reductase (ER)" evidence="8">
    <location>
        <begin position="21"/>
        <end position="354"/>
    </location>
</feature>
<organism evidence="9 10">
    <name type="scientific">Glarea lozoyensis (strain ATCC 20868 / MF5171)</name>
    <dbReference type="NCBI Taxonomy" id="1116229"/>
    <lineage>
        <taxon>Eukaryota</taxon>
        <taxon>Fungi</taxon>
        <taxon>Dikarya</taxon>
        <taxon>Ascomycota</taxon>
        <taxon>Pezizomycotina</taxon>
        <taxon>Leotiomycetes</taxon>
        <taxon>Helotiales</taxon>
        <taxon>Helotiaceae</taxon>
        <taxon>Glarea</taxon>
    </lineage>
</organism>
<dbReference type="SMART" id="SM00829">
    <property type="entry name" value="PKS_ER"/>
    <property type="match status" value="1"/>
</dbReference>
<reference evidence="9 10" key="1">
    <citation type="journal article" date="2013" name="BMC Genomics">
        <title>Genomics-driven discovery of the pneumocandin biosynthetic gene cluster in the fungus Glarea lozoyensis.</title>
        <authorList>
            <person name="Chen L."/>
            <person name="Yue Q."/>
            <person name="Zhang X."/>
            <person name="Xiang M."/>
            <person name="Wang C."/>
            <person name="Li S."/>
            <person name="Che Y."/>
            <person name="Ortiz-Lopez F.J."/>
            <person name="Bills G.F."/>
            <person name="Liu X."/>
            <person name="An Z."/>
        </authorList>
    </citation>
    <scope>NUCLEOTIDE SEQUENCE [LARGE SCALE GENOMIC DNA]</scope>
    <source>
        <strain evidence="10">ATCC 20868 / MF5171</strain>
    </source>
</reference>
<evidence type="ECO:0000256" key="2">
    <source>
        <dbReference type="ARBA" id="ARBA00008072"/>
    </source>
</evidence>
<dbReference type="InterPro" id="IPR011032">
    <property type="entry name" value="GroES-like_sf"/>
</dbReference>
<keyword evidence="5" id="KW-0560">Oxidoreductase</keyword>
<evidence type="ECO:0000256" key="1">
    <source>
        <dbReference type="ARBA" id="ARBA00001947"/>
    </source>
</evidence>
<evidence type="ECO:0000259" key="8">
    <source>
        <dbReference type="SMART" id="SM00829"/>
    </source>
</evidence>
<dbReference type="InterPro" id="IPR013154">
    <property type="entry name" value="ADH-like_N"/>
</dbReference>